<dbReference type="Pfam" id="PF00722">
    <property type="entry name" value="Glyco_hydro_16"/>
    <property type="match status" value="1"/>
</dbReference>
<feature type="signal peptide" evidence="2">
    <location>
        <begin position="1"/>
        <end position="26"/>
    </location>
</feature>
<comment type="similarity">
    <text evidence="1">Belongs to the glycosyl hydrolase 16 family.</text>
</comment>
<name>A0AAW3EUR7_BURGA</name>
<dbReference type="Gene3D" id="2.60.120.200">
    <property type="match status" value="1"/>
</dbReference>
<dbReference type="PROSITE" id="PS51762">
    <property type="entry name" value="GH16_2"/>
    <property type="match status" value="1"/>
</dbReference>
<gene>
    <name evidence="4" type="ORF">DM48_5533</name>
</gene>
<keyword evidence="4" id="KW-0378">Hydrolase</keyword>
<dbReference type="AlphaFoldDB" id="A0AAW3EUR7"/>
<dbReference type="InterPro" id="IPR050546">
    <property type="entry name" value="Glycosyl_Hydrlase_16"/>
</dbReference>
<protein>
    <submittedName>
        <fullName evidence="4">Glycosyl hydrolases 16 family protein</fullName>
    </submittedName>
</protein>
<proteinExistence type="inferred from homology"/>
<sequence>MTGSRRARACRLAVAALLGLAMIAQARGQSAETLDLCAYRLVFDEDFSDFRVAPRQLGDARWIAHTPWNGDFGDAAFSDPGPNGPFSVSGHTLSITARKSADGRWRSGLIAAADGSGKGSGVRYGYFEASLRMPPGPGTWPAFWLGTLKPGSDKSPGIEIDVIEYYGHADGGYRSAVHVWYEGKDKPLSRHRSQYVPVEPGSLVAGFHSYGARVTPEDITFYLDRRPVWRTPTPPEHRLPLFPLLNLALGSGFSIKDTPNPSVLQVGWVRIYEAEPARAARCPAAAP</sequence>
<dbReference type="InterPro" id="IPR000757">
    <property type="entry name" value="Beta-glucanase-like"/>
</dbReference>
<dbReference type="RefSeq" id="WP_036051525.1">
    <property type="nucleotide sequence ID" value="NZ_CADEPW010000013.1"/>
</dbReference>
<evidence type="ECO:0000313" key="5">
    <source>
        <dbReference type="Proteomes" id="UP000029590"/>
    </source>
</evidence>
<organism evidence="4 5">
    <name type="scientific">Burkholderia gladioli</name>
    <name type="common">Pseudomonas marginata</name>
    <name type="synonym">Phytomonas marginata</name>
    <dbReference type="NCBI Taxonomy" id="28095"/>
    <lineage>
        <taxon>Bacteria</taxon>
        <taxon>Pseudomonadati</taxon>
        <taxon>Pseudomonadota</taxon>
        <taxon>Betaproteobacteria</taxon>
        <taxon>Burkholderiales</taxon>
        <taxon>Burkholderiaceae</taxon>
        <taxon>Burkholderia</taxon>
    </lineage>
</organism>
<evidence type="ECO:0000313" key="4">
    <source>
        <dbReference type="EMBL" id="KGC10504.1"/>
    </source>
</evidence>
<dbReference type="Proteomes" id="UP000029590">
    <property type="component" value="Unassembled WGS sequence"/>
</dbReference>
<reference evidence="4 5" key="1">
    <citation type="submission" date="2014-04" db="EMBL/GenBank/DDBJ databases">
        <authorList>
            <person name="Bishop-Lilly K.A."/>
            <person name="Broomall S.M."/>
            <person name="Chain P.S."/>
            <person name="Chertkov O."/>
            <person name="Coyne S.R."/>
            <person name="Daligault H.E."/>
            <person name="Davenport K.W."/>
            <person name="Erkkila T."/>
            <person name="Frey K.G."/>
            <person name="Gibbons H.S."/>
            <person name="Gu W."/>
            <person name="Jaissle J."/>
            <person name="Johnson S.L."/>
            <person name="Koroleva G.I."/>
            <person name="Ladner J.T."/>
            <person name="Lo C.-C."/>
            <person name="Minogue T.D."/>
            <person name="Munk C."/>
            <person name="Palacios G.F."/>
            <person name="Redden C.L."/>
            <person name="Rosenzweig C.N."/>
            <person name="Scholz M.B."/>
            <person name="Teshima H."/>
            <person name="Xu Y."/>
        </authorList>
    </citation>
    <scope>NUCLEOTIDE SEQUENCE [LARGE SCALE GENOMIC DNA]</scope>
    <source>
        <strain evidence="5">gladioli</strain>
    </source>
</reference>
<accession>A0AAW3EUR7</accession>
<evidence type="ECO:0000259" key="3">
    <source>
        <dbReference type="PROSITE" id="PS51762"/>
    </source>
</evidence>
<feature type="chain" id="PRO_5043553995" evidence="2">
    <location>
        <begin position="27"/>
        <end position="287"/>
    </location>
</feature>
<dbReference type="GO" id="GO:0004553">
    <property type="term" value="F:hydrolase activity, hydrolyzing O-glycosyl compounds"/>
    <property type="evidence" value="ECO:0007669"/>
    <property type="project" value="InterPro"/>
</dbReference>
<dbReference type="InterPro" id="IPR013320">
    <property type="entry name" value="ConA-like_dom_sf"/>
</dbReference>
<dbReference type="PANTHER" id="PTHR10963:SF55">
    <property type="entry name" value="GLYCOSIDE HYDROLASE FAMILY 16 PROTEIN"/>
    <property type="match status" value="1"/>
</dbReference>
<dbReference type="EMBL" id="JPGG01000018">
    <property type="protein sequence ID" value="KGC10504.1"/>
    <property type="molecule type" value="Genomic_DNA"/>
</dbReference>
<dbReference type="CDD" id="cd08023">
    <property type="entry name" value="GH16_laminarinase_like"/>
    <property type="match status" value="1"/>
</dbReference>
<dbReference type="PANTHER" id="PTHR10963">
    <property type="entry name" value="GLYCOSYL HYDROLASE-RELATED"/>
    <property type="match status" value="1"/>
</dbReference>
<comment type="caution">
    <text evidence="4">The sequence shown here is derived from an EMBL/GenBank/DDBJ whole genome shotgun (WGS) entry which is preliminary data.</text>
</comment>
<dbReference type="KEGG" id="bgo:BM43_3383"/>
<dbReference type="GO" id="GO:0005975">
    <property type="term" value="P:carbohydrate metabolic process"/>
    <property type="evidence" value="ECO:0007669"/>
    <property type="project" value="InterPro"/>
</dbReference>
<evidence type="ECO:0000256" key="2">
    <source>
        <dbReference type="SAM" id="SignalP"/>
    </source>
</evidence>
<feature type="domain" description="GH16" evidence="3">
    <location>
        <begin position="48"/>
        <end position="277"/>
    </location>
</feature>
<keyword evidence="2" id="KW-0732">Signal</keyword>
<dbReference type="SUPFAM" id="SSF49899">
    <property type="entry name" value="Concanavalin A-like lectins/glucanases"/>
    <property type="match status" value="1"/>
</dbReference>
<evidence type="ECO:0000256" key="1">
    <source>
        <dbReference type="ARBA" id="ARBA00006865"/>
    </source>
</evidence>